<feature type="chain" id="PRO_5047438510" description="Secreted protein" evidence="2">
    <location>
        <begin position="21"/>
        <end position="217"/>
    </location>
</feature>
<evidence type="ECO:0008006" key="5">
    <source>
        <dbReference type="Google" id="ProtNLM"/>
    </source>
</evidence>
<feature type="compositionally biased region" description="Low complexity" evidence="1">
    <location>
        <begin position="158"/>
        <end position="184"/>
    </location>
</feature>
<protein>
    <recommendedName>
        <fullName evidence="5">Secreted protein</fullName>
    </recommendedName>
</protein>
<dbReference type="Proteomes" id="UP001501323">
    <property type="component" value="Unassembled WGS sequence"/>
</dbReference>
<accession>A0ABP9E912</accession>
<evidence type="ECO:0000256" key="1">
    <source>
        <dbReference type="SAM" id="MobiDB-lite"/>
    </source>
</evidence>
<reference evidence="4" key="1">
    <citation type="journal article" date="2019" name="Int. J. Syst. Evol. Microbiol.">
        <title>The Global Catalogue of Microorganisms (GCM) 10K type strain sequencing project: providing services to taxonomists for standard genome sequencing and annotation.</title>
        <authorList>
            <consortium name="The Broad Institute Genomics Platform"/>
            <consortium name="The Broad Institute Genome Sequencing Center for Infectious Disease"/>
            <person name="Wu L."/>
            <person name="Ma J."/>
        </authorList>
    </citation>
    <scope>NUCLEOTIDE SEQUENCE [LARGE SCALE GENOMIC DNA]</scope>
    <source>
        <strain evidence="4">JCM 18392</strain>
    </source>
</reference>
<comment type="caution">
    <text evidence="3">The sequence shown here is derived from an EMBL/GenBank/DDBJ whole genome shotgun (WGS) entry which is preliminary data.</text>
</comment>
<evidence type="ECO:0000256" key="2">
    <source>
        <dbReference type="SAM" id="SignalP"/>
    </source>
</evidence>
<organism evidence="3 4">
    <name type="scientific">Luteimonas vadosa</name>
    <dbReference type="NCBI Taxonomy" id="1165507"/>
    <lineage>
        <taxon>Bacteria</taxon>
        <taxon>Pseudomonadati</taxon>
        <taxon>Pseudomonadota</taxon>
        <taxon>Gammaproteobacteria</taxon>
        <taxon>Lysobacterales</taxon>
        <taxon>Lysobacteraceae</taxon>
        <taxon>Luteimonas</taxon>
    </lineage>
</organism>
<name>A0ABP9E912_9GAMM</name>
<sequence length="217" mass="22657">MRGTKKYLLCLAMLPGFAHAADCADLVREGPQPLRPTVLLPVAAELSAPSYQLGAQSGVLAHAYDESQSVDQVLLRLRIEACRTVAMAAPAPTPVPDAIEPVAPVDPNDPAVYKPKTEFDNTPWRFNMQQGGKQMTADEFDAWMKSRGVRVVKARAAAPAEVPQEAPLQTDAGTPSAPAAGTPPGATPPAQPASAPAADTGQEADEKGADETGGTPR</sequence>
<evidence type="ECO:0000313" key="3">
    <source>
        <dbReference type="EMBL" id="GAA4869732.1"/>
    </source>
</evidence>
<gene>
    <name evidence="3" type="ORF">GCM10023332_22910</name>
</gene>
<feature type="signal peptide" evidence="2">
    <location>
        <begin position="1"/>
        <end position="20"/>
    </location>
</feature>
<proteinExistence type="predicted"/>
<keyword evidence="4" id="KW-1185">Reference proteome</keyword>
<evidence type="ECO:0000313" key="4">
    <source>
        <dbReference type="Proteomes" id="UP001501323"/>
    </source>
</evidence>
<dbReference type="EMBL" id="BAABJY010000002">
    <property type="protein sequence ID" value="GAA4869732.1"/>
    <property type="molecule type" value="Genomic_DNA"/>
</dbReference>
<feature type="compositionally biased region" description="Low complexity" evidence="1">
    <location>
        <begin position="192"/>
        <end position="201"/>
    </location>
</feature>
<feature type="region of interest" description="Disordered" evidence="1">
    <location>
        <begin position="158"/>
        <end position="217"/>
    </location>
</feature>
<keyword evidence="2" id="KW-0732">Signal</keyword>